<evidence type="ECO:0000313" key="9">
    <source>
        <dbReference type="EMBL" id="KAK2066870.1"/>
    </source>
</evidence>
<dbReference type="InterPro" id="IPR036869">
    <property type="entry name" value="J_dom_sf"/>
</dbReference>
<feature type="compositionally biased region" description="Basic and acidic residues" evidence="7">
    <location>
        <begin position="300"/>
        <end position="313"/>
    </location>
</feature>
<evidence type="ECO:0000256" key="6">
    <source>
        <dbReference type="SAM" id="Coils"/>
    </source>
</evidence>
<dbReference type="Gene3D" id="1.10.287.110">
    <property type="entry name" value="DnaJ domain"/>
    <property type="match status" value="1"/>
</dbReference>
<keyword evidence="4" id="KW-0143">Chaperone</keyword>
<accession>A0AAD9M946</accession>
<feature type="coiled-coil region" evidence="6">
    <location>
        <begin position="98"/>
        <end position="161"/>
    </location>
</feature>
<protein>
    <recommendedName>
        <fullName evidence="8">J domain-containing protein</fullName>
    </recommendedName>
</protein>
<dbReference type="PROSITE" id="PS50076">
    <property type="entry name" value="DNAJ_2"/>
    <property type="match status" value="1"/>
</dbReference>
<evidence type="ECO:0000256" key="2">
    <source>
        <dbReference type="ARBA" id="ARBA00004496"/>
    </source>
</evidence>
<dbReference type="Proteomes" id="UP001217918">
    <property type="component" value="Unassembled WGS sequence"/>
</dbReference>
<name>A0AAD9M946_9PEZI</name>
<dbReference type="SUPFAM" id="SSF46565">
    <property type="entry name" value="Chaperone J-domain"/>
    <property type="match status" value="1"/>
</dbReference>
<dbReference type="EMBL" id="JAQQPM010000001">
    <property type="protein sequence ID" value="KAK2066870.1"/>
    <property type="molecule type" value="Genomic_DNA"/>
</dbReference>
<dbReference type="AlphaFoldDB" id="A0AAD9M946"/>
<keyword evidence="10" id="KW-1185">Reference proteome</keyword>
<feature type="region of interest" description="Disordered" evidence="7">
    <location>
        <begin position="300"/>
        <end position="319"/>
    </location>
</feature>
<dbReference type="GO" id="GO:0000390">
    <property type="term" value="P:spliceosomal complex disassembly"/>
    <property type="evidence" value="ECO:0007669"/>
    <property type="project" value="TreeGrafter"/>
</dbReference>
<dbReference type="PANTHER" id="PTHR44313">
    <property type="entry name" value="DNAJ HOMOLOG SUBFAMILY C MEMBER 17"/>
    <property type="match status" value="1"/>
</dbReference>
<comment type="subcellular location">
    <subcellularLocation>
        <location evidence="2">Cytoplasm</location>
    </subcellularLocation>
    <subcellularLocation>
        <location evidence="1">Nucleus</location>
    </subcellularLocation>
</comment>
<evidence type="ECO:0000256" key="1">
    <source>
        <dbReference type="ARBA" id="ARBA00004123"/>
    </source>
</evidence>
<gene>
    <name evidence="9" type="ORF">P8C59_000650</name>
</gene>
<keyword evidence="5" id="KW-0539">Nucleus</keyword>
<evidence type="ECO:0000256" key="7">
    <source>
        <dbReference type="SAM" id="MobiDB-lite"/>
    </source>
</evidence>
<evidence type="ECO:0000313" key="10">
    <source>
        <dbReference type="Proteomes" id="UP001217918"/>
    </source>
</evidence>
<feature type="domain" description="J" evidence="8">
    <location>
        <begin position="17"/>
        <end position="88"/>
    </location>
</feature>
<sequence>MDDIVAHAKDLASKGEDLYAKFNIANARDIRDEELFTGQVSRAWRKTALKYHPDKTGDKYDEALYRSFERARDVLLDPAARRVYDDTINAAQWQKQQRDKMSAQKRQLLDDLERREREGREKMAETHGAISVLSLAELAERNAMRERGRKLAEERARLIREAEERDRRRALAAQGPPDTRQASTSTDSGIPADTDYDAKEAELMRRIAQRKAEKEQRKAEKKTRKSGAFPASPFYVEDTQEKTGESKPSQSSTSAAKADASKLKDQHVTKTAGPTEATEESTGSKKDFTPLMERLRAAQAKKVEAKRLKEAAQKDQAQS</sequence>
<reference evidence="9" key="1">
    <citation type="journal article" date="2023" name="Mol. Plant Microbe Interact.">
        <title>Elucidating the Obligate Nature and Biological Capacity of an Invasive Fungal Corn Pathogen.</title>
        <authorList>
            <person name="MacCready J.S."/>
            <person name="Roggenkamp E.M."/>
            <person name="Gdanetz K."/>
            <person name="Chilvers M.I."/>
        </authorList>
    </citation>
    <scope>NUCLEOTIDE SEQUENCE</scope>
    <source>
        <strain evidence="9">PM02</strain>
    </source>
</reference>
<keyword evidence="3" id="KW-0963">Cytoplasm</keyword>
<evidence type="ECO:0000256" key="4">
    <source>
        <dbReference type="ARBA" id="ARBA00023186"/>
    </source>
</evidence>
<proteinExistence type="predicted"/>
<dbReference type="PANTHER" id="PTHR44313:SF1">
    <property type="entry name" value="DNAJ HOMOLOG SUBFAMILY C MEMBER 17"/>
    <property type="match status" value="1"/>
</dbReference>
<organism evidence="9 10">
    <name type="scientific">Phyllachora maydis</name>
    <dbReference type="NCBI Taxonomy" id="1825666"/>
    <lineage>
        <taxon>Eukaryota</taxon>
        <taxon>Fungi</taxon>
        <taxon>Dikarya</taxon>
        <taxon>Ascomycota</taxon>
        <taxon>Pezizomycotina</taxon>
        <taxon>Sordariomycetes</taxon>
        <taxon>Sordariomycetidae</taxon>
        <taxon>Phyllachorales</taxon>
        <taxon>Phyllachoraceae</taxon>
        <taxon>Phyllachora</taxon>
    </lineage>
</organism>
<keyword evidence="6" id="KW-0175">Coiled coil</keyword>
<evidence type="ECO:0000256" key="5">
    <source>
        <dbReference type="ARBA" id="ARBA00023242"/>
    </source>
</evidence>
<comment type="caution">
    <text evidence="9">The sequence shown here is derived from an EMBL/GenBank/DDBJ whole genome shotgun (WGS) entry which is preliminary data.</text>
</comment>
<dbReference type="Pfam" id="PF00226">
    <property type="entry name" value="DnaJ"/>
    <property type="match status" value="1"/>
</dbReference>
<feature type="compositionally biased region" description="Low complexity" evidence="7">
    <location>
        <begin position="249"/>
        <end position="258"/>
    </location>
</feature>
<feature type="compositionally biased region" description="Basic and acidic residues" evidence="7">
    <location>
        <begin position="196"/>
        <end position="218"/>
    </location>
</feature>
<evidence type="ECO:0000256" key="3">
    <source>
        <dbReference type="ARBA" id="ARBA00022490"/>
    </source>
</evidence>
<dbReference type="InterPro" id="IPR052094">
    <property type="entry name" value="Pre-mRNA-splicing_ERAD"/>
</dbReference>
<feature type="compositionally biased region" description="Basic and acidic residues" evidence="7">
    <location>
        <begin position="259"/>
        <end position="268"/>
    </location>
</feature>
<evidence type="ECO:0000259" key="8">
    <source>
        <dbReference type="PROSITE" id="PS50076"/>
    </source>
</evidence>
<dbReference type="GO" id="GO:0005737">
    <property type="term" value="C:cytoplasm"/>
    <property type="evidence" value="ECO:0007669"/>
    <property type="project" value="UniProtKB-SubCell"/>
</dbReference>
<feature type="region of interest" description="Disordered" evidence="7">
    <location>
        <begin position="166"/>
        <end position="290"/>
    </location>
</feature>
<dbReference type="InterPro" id="IPR001623">
    <property type="entry name" value="DnaJ_domain"/>
</dbReference>
<dbReference type="GO" id="GO:0005681">
    <property type="term" value="C:spliceosomal complex"/>
    <property type="evidence" value="ECO:0007669"/>
    <property type="project" value="TreeGrafter"/>
</dbReference>